<dbReference type="InterPro" id="IPR036291">
    <property type="entry name" value="NAD(P)-bd_dom_sf"/>
</dbReference>
<evidence type="ECO:0000313" key="3">
    <source>
        <dbReference type="Proteomes" id="UP000186168"/>
    </source>
</evidence>
<organism evidence="2 3">
    <name type="scientific">Streptomyces sparsogenes DSM 40356</name>
    <dbReference type="NCBI Taxonomy" id="1331668"/>
    <lineage>
        <taxon>Bacteria</taxon>
        <taxon>Bacillati</taxon>
        <taxon>Actinomycetota</taxon>
        <taxon>Actinomycetes</taxon>
        <taxon>Kitasatosporales</taxon>
        <taxon>Streptomycetaceae</taxon>
        <taxon>Streptomyces</taxon>
    </lineage>
</organism>
<feature type="region of interest" description="Disordered" evidence="1">
    <location>
        <begin position="1"/>
        <end position="22"/>
    </location>
</feature>
<evidence type="ECO:0000313" key="2">
    <source>
        <dbReference type="EMBL" id="OMI35442.1"/>
    </source>
</evidence>
<protein>
    <submittedName>
        <fullName evidence="2">Short-chain dehydrogenase/reductase SDR</fullName>
    </submittedName>
</protein>
<dbReference type="Gene3D" id="3.40.50.720">
    <property type="entry name" value="NAD(P)-binding Rossmann-like Domain"/>
    <property type="match status" value="1"/>
</dbReference>
<reference evidence="2 3" key="1">
    <citation type="submission" date="2013-05" db="EMBL/GenBank/DDBJ databases">
        <title>Genome sequence of Streptomyces sparsogenes DSM 40356.</title>
        <authorList>
            <person name="Coyne S."/>
            <person name="Seebeck F.P."/>
        </authorList>
    </citation>
    <scope>NUCLEOTIDE SEQUENCE [LARGE SCALE GENOMIC DNA]</scope>
    <source>
        <strain evidence="2 3">DSM 40356</strain>
    </source>
</reference>
<evidence type="ECO:0000256" key="1">
    <source>
        <dbReference type="SAM" id="MobiDB-lite"/>
    </source>
</evidence>
<proteinExistence type="predicted"/>
<dbReference type="Proteomes" id="UP000186168">
    <property type="component" value="Unassembled WGS sequence"/>
</dbReference>
<sequence>MPVLPSPDGMAAPAQPSASPRVAIVTGGSRGIGRQTVGRPAADGYAVAVGCAGNRDEAEAAVNRPA</sequence>
<accession>A0A1R1SB35</accession>
<name>A0A1R1SB35_9ACTN</name>
<dbReference type="Pfam" id="PF00106">
    <property type="entry name" value="adh_short"/>
    <property type="match status" value="1"/>
</dbReference>
<dbReference type="SUPFAM" id="SSF51735">
    <property type="entry name" value="NAD(P)-binding Rossmann-fold domains"/>
    <property type="match status" value="1"/>
</dbReference>
<dbReference type="AlphaFoldDB" id="A0A1R1SB35"/>
<dbReference type="EMBL" id="ASQP01000398">
    <property type="protein sequence ID" value="OMI35442.1"/>
    <property type="molecule type" value="Genomic_DNA"/>
</dbReference>
<comment type="caution">
    <text evidence="2">The sequence shown here is derived from an EMBL/GenBank/DDBJ whole genome shotgun (WGS) entry which is preliminary data.</text>
</comment>
<dbReference type="InterPro" id="IPR002347">
    <property type="entry name" value="SDR_fam"/>
</dbReference>
<keyword evidence="3" id="KW-1185">Reference proteome</keyword>
<gene>
    <name evidence="2" type="ORF">SPAR_31456</name>
</gene>